<organism evidence="1">
    <name type="scientific">Hemiselmis andersenii</name>
    <name type="common">Cryptophyte alga</name>
    <dbReference type="NCBI Taxonomy" id="464988"/>
    <lineage>
        <taxon>Eukaryota</taxon>
        <taxon>Cryptophyceae</taxon>
        <taxon>Cryptomonadales</taxon>
        <taxon>Hemiselmidaceae</taxon>
        <taxon>Hemiselmis</taxon>
    </lineage>
</organism>
<accession>A0A7S0THB9</accession>
<name>A0A7S0THB9_HEMAN</name>
<protein>
    <submittedName>
        <fullName evidence="1">Uncharacterized protein</fullName>
    </submittedName>
</protein>
<gene>
    <name evidence="1" type="ORF">HAND1043_LOCUS2481</name>
</gene>
<sequence>MVDAVASLHQRPSHFLRIQLGPLVHNNVRTGTGNVGENDFRLLHPIRRFLLLVILREPLIYLRAVRIFRGHIIPAFCRLARTSCEAFSFAFLSQTHRKLCPTAWRP</sequence>
<dbReference type="AlphaFoldDB" id="A0A7S0THB9"/>
<proteinExistence type="predicted"/>
<dbReference type="EMBL" id="HBFK01004047">
    <property type="protein sequence ID" value="CAD8735990.1"/>
    <property type="molecule type" value="Transcribed_RNA"/>
</dbReference>
<evidence type="ECO:0000313" key="1">
    <source>
        <dbReference type="EMBL" id="CAD8735990.1"/>
    </source>
</evidence>
<reference evidence="1" key="1">
    <citation type="submission" date="2021-01" db="EMBL/GenBank/DDBJ databases">
        <authorList>
            <person name="Corre E."/>
            <person name="Pelletier E."/>
            <person name="Niang G."/>
            <person name="Scheremetjew M."/>
            <person name="Finn R."/>
            <person name="Kale V."/>
            <person name="Holt S."/>
            <person name="Cochrane G."/>
            <person name="Meng A."/>
            <person name="Brown T."/>
            <person name="Cohen L."/>
        </authorList>
    </citation>
    <scope>NUCLEOTIDE SEQUENCE</scope>
    <source>
        <strain evidence="1">CCMP441</strain>
    </source>
</reference>